<dbReference type="eggNOG" id="COG0747">
    <property type="taxonomic scope" value="Bacteria"/>
</dbReference>
<evidence type="ECO:0000256" key="3">
    <source>
        <dbReference type="SAM" id="SignalP"/>
    </source>
</evidence>
<reference evidence="5 6" key="1">
    <citation type="journal article" date="2011" name="J. Bacteriol.">
        <title>Genome sequence of the 1,4-dioxane-degrading Pseudonocardia dioxanivorans strain CB1190.</title>
        <authorList>
            <person name="Sales C.M."/>
            <person name="Mahendra S."/>
            <person name="Grostern A."/>
            <person name="Parales R.E."/>
            <person name="Goodwin L.A."/>
            <person name="Woyke T."/>
            <person name="Nolan M."/>
            <person name="Lapidus A."/>
            <person name="Chertkov O."/>
            <person name="Ovchinnikova G."/>
            <person name="Sczyrba A."/>
            <person name="Alvarez-Cohen L."/>
        </authorList>
    </citation>
    <scope>NUCLEOTIDE SEQUENCE [LARGE SCALE GENOMIC DNA]</scope>
    <source>
        <strain evidence="6">ATCC 55486 / DSM 44775 / JCM 13855 / CB1190</strain>
    </source>
</reference>
<dbReference type="Gene3D" id="3.10.105.10">
    <property type="entry name" value="Dipeptide-binding Protein, Domain 3"/>
    <property type="match status" value="1"/>
</dbReference>
<keyword evidence="1 3" id="KW-0732">Signal</keyword>
<dbReference type="InterPro" id="IPR030678">
    <property type="entry name" value="Peptide/Ni-bd"/>
</dbReference>
<dbReference type="PANTHER" id="PTHR30290:SF38">
    <property type="entry name" value="D,D-DIPEPTIDE-BINDING PERIPLASMIC PROTEIN DDPA-RELATED"/>
    <property type="match status" value="1"/>
</dbReference>
<dbReference type="Proteomes" id="UP000007809">
    <property type="component" value="Chromosome"/>
</dbReference>
<accession>F4CN74</accession>
<feature type="domain" description="Solute-binding protein family 5" evidence="4">
    <location>
        <begin position="101"/>
        <end position="463"/>
    </location>
</feature>
<dbReference type="KEGG" id="pdx:Psed_3920"/>
<dbReference type="Gene3D" id="3.40.190.10">
    <property type="entry name" value="Periplasmic binding protein-like II"/>
    <property type="match status" value="1"/>
</dbReference>
<keyword evidence="6" id="KW-1185">Reference proteome</keyword>
<protein>
    <submittedName>
        <fullName evidence="5">ABC-type transporter, periplasmic subunit</fullName>
    </submittedName>
</protein>
<dbReference type="GO" id="GO:0015833">
    <property type="term" value="P:peptide transport"/>
    <property type="evidence" value="ECO:0007669"/>
    <property type="project" value="TreeGrafter"/>
</dbReference>
<dbReference type="InterPro" id="IPR000914">
    <property type="entry name" value="SBP_5_dom"/>
</dbReference>
<feature type="signal peptide" evidence="3">
    <location>
        <begin position="1"/>
        <end position="24"/>
    </location>
</feature>
<dbReference type="PIRSF" id="PIRSF002741">
    <property type="entry name" value="MppA"/>
    <property type="match status" value="1"/>
</dbReference>
<dbReference type="STRING" id="675635.Psed_3920"/>
<dbReference type="GO" id="GO:0043190">
    <property type="term" value="C:ATP-binding cassette (ABC) transporter complex"/>
    <property type="evidence" value="ECO:0007669"/>
    <property type="project" value="InterPro"/>
</dbReference>
<evidence type="ECO:0000259" key="4">
    <source>
        <dbReference type="Pfam" id="PF00496"/>
    </source>
</evidence>
<dbReference type="GO" id="GO:1904680">
    <property type="term" value="F:peptide transmembrane transporter activity"/>
    <property type="evidence" value="ECO:0007669"/>
    <property type="project" value="TreeGrafter"/>
</dbReference>
<dbReference type="EMBL" id="CP002593">
    <property type="protein sequence ID" value="AEA26087.1"/>
    <property type="molecule type" value="Genomic_DNA"/>
</dbReference>
<dbReference type="RefSeq" id="WP_013676004.1">
    <property type="nucleotide sequence ID" value="NC_015312.1"/>
</dbReference>
<feature type="region of interest" description="Disordered" evidence="2">
    <location>
        <begin position="31"/>
        <end position="61"/>
    </location>
</feature>
<evidence type="ECO:0000313" key="5">
    <source>
        <dbReference type="EMBL" id="AEA26087.1"/>
    </source>
</evidence>
<name>F4CN74_PSEUX</name>
<gene>
    <name evidence="5" type="ordered locus">Psed_3920</name>
</gene>
<dbReference type="HOGENOM" id="CLU_017028_7_3_11"/>
<evidence type="ECO:0000256" key="2">
    <source>
        <dbReference type="SAM" id="MobiDB-lite"/>
    </source>
</evidence>
<dbReference type="GO" id="GO:0042597">
    <property type="term" value="C:periplasmic space"/>
    <property type="evidence" value="ECO:0007669"/>
    <property type="project" value="UniProtKB-ARBA"/>
</dbReference>
<dbReference type="AlphaFoldDB" id="F4CN74"/>
<feature type="compositionally biased region" description="Polar residues" evidence="2">
    <location>
        <begin position="31"/>
        <end position="41"/>
    </location>
</feature>
<evidence type="ECO:0000256" key="1">
    <source>
        <dbReference type="ARBA" id="ARBA00022729"/>
    </source>
</evidence>
<dbReference type="SUPFAM" id="SSF53850">
    <property type="entry name" value="Periplasmic binding protein-like II"/>
    <property type="match status" value="1"/>
</dbReference>
<dbReference type="PROSITE" id="PS51257">
    <property type="entry name" value="PROKAR_LIPOPROTEIN"/>
    <property type="match status" value="1"/>
</dbReference>
<organism evidence="5 6">
    <name type="scientific">Pseudonocardia dioxanivorans (strain ATCC 55486 / DSM 44775 / JCM 13855 / CB1190)</name>
    <dbReference type="NCBI Taxonomy" id="675635"/>
    <lineage>
        <taxon>Bacteria</taxon>
        <taxon>Bacillati</taxon>
        <taxon>Actinomycetota</taxon>
        <taxon>Actinomycetes</taxon>
        <taxon>Pseudonocardiales</taxon>
        <taxon>Pseudonocardiaceae</taxon>
        <taxon>Pseudonocardia</taxon>
    </lineage>
</organism>
<proteinExistence type="predicted"/>
<dbReference type="Pfam" id="PF00496">
    <property type="entry name" value="SBP_bac_5"/>
    <property type="match status" value="1"/>
</dbReference>
<dbReference type="InterPro" id="IPR039424">
    <property type="entry name" value="SBP_5"/>
</dbReference>
<evidence type="ECO:0000313" key="6">
    <source>
        <dbReference type="Proteomes" id="UP000007809"/>
    </source>
</evidence>
<dbReference type="PANTHER" id="PTHR30290">
    <property type="entry name" value="PERIPLASMIC BINDING COMPONENT OF ABC TRANSPORTER"/>
    <property type="match status" value="1"/>
</dbReference>
<sequence length="543" mass="59104">MHVRPVVRTRAVLALLVAVVLVTAACGASNTVRSGSSTSGMDASHPFGGDPATEGTPQRGGILRYGMDREPVSMDPTVPGYQIADYAVYDPLFRMNASGDVQPYLAESMTTADGGTTWVLTLRPGVKFQDETPLDADAVIFNVQRQQQIARSPGNVYAKWVKSMTAVDPLTVRFVLTQPVGVFVNAFALRSNDGTLGLMASPTAVKKWGADYGRHPVGAGPFSFVDWVPDSKIDVTRFDDYWQKDKGMPYLDGIQFRPVPDTEAAYASISNGDLDVLICSYQTEILRGSNNKDLTTYYNPGNGGEYFYFNFTRAPFNDPRMREALLAALDPKAMSATQYSGFMDPAQTPFSADSPFYDAATAERYPTYDPAKAKQLIADYVKDGGDPNFTLSTANNPTRTQFAQFVQAQLKAVGVEVKLDLQDLGTFSSTVVQGGNFQLSTWVSGWPTPFPSLVQLLHTGGSGNYGRYSNPQVDALLDDAVATTDKARQTADYKQVEAIAGKDLAIGWYSRAYTGMLTRKNVKGIVLDIPTGPQMWAGAWMSH</sequence>
<feature type="chain" id="PRO_5039133611" evidence="3">
    <location>
        <begin position="25"/>
        <end position="543"/>
    </location>
</feature>
<dbReference type="OrthoDB" id="9796817at2"/>